<evidence type="ECO:0000256" key="1">
    <source>
        <dbReference type="SAM" id="MobiDB-lite"/>
    </source>
</evidence>
<dbReference type="Proteomes" id="UP000053732">
    <property type="component" value="Unassembled WGS sequence"/>
</dbReference>
<feature type="compositionally biased region" description="Polar residues" evidence="1">
    <location>
        <begin position="91"/>
        <end position="101"/>
    </location>
</feature>
<gene>
    <name evidence="2" type="ORF">PCAMFM013_S004g000433</name>
</gene>
<evidence type="ECO:0000313" key="2">
    <source>
        <dbReference type="EMBL" id="CRL20492.1"/>
    </source>
</evidence>
<protein>
    <submittedName>
        <fullName evidence="2">Str. FM013</fullName>
    </submittedName>
</protein>
<feature type="region of interest" description="Disordered" evidence="1">
    <location>
        <begin position="1"/>
        <end position="165"/>
    </location>
</feature>
<proteinExistence type="predicted"/>
<feature type="compositionally biased region" description="Basic and acidic residues" evidence="1">
    <location>
        <begin position="38"/>
        <end position="48"/>
    </location>
</feature>
<evidence type="ECO:0000313" key="3">
    <source>
        <dbReference type="Proteomes" id="UP000053732"/>
    </source>
</evidence>
<reference evidence="2 3" key="1">
    <citation type="journal article" date="2014" name="Nat. Commun.">
        <title>Multiple recent horizontal transfers of a large genomic region in cheese making fungi.</title>
        <authorList>
            <person name="Cheeseman K."/>
            <person name="Ropars J."/>
            <person name="Renault P."/>
            <person name="Dupont J."/>
            <person name="Gouzy J."/>
            <person name="Branca A."/>
            <person name="Abraham A.L."/>
            <person name="Ceppi M."/>
            <person name="Conseiller E."/>
            <person name="Debuchy R."/>
            <person name="Malagnac F."/>
            <person name="Goarin A."/>
            <person name="Silar P."/>
            <person name="Lacoste S."/>
            <person name="Sallet E."/>
            <person name="Bensimon A."/>
            <person name="Giraud T."/>
            <person name="Brygoo Y."/>
        </authorList>
    </citation>
    <scope>NUCLEOTIDE SEQUENCE [LARGE SCALE GENOMIC DNA]</scope>
    <source>
        <strain evidence="3">FM 013</strain>
    </source>
</reference>
<feature type="compositionally biased region" description="Polar residues" evidence="1">
    <location>
        <begin position="60"/>
        <end position="81"/>
    </location>
</feature>
<accession>A0A0G4P2E6</accession>
<organism evidence="2 3">
    <name type="scientific">Penicillium camemberti (strain FM 013)</name>
    <dbReference type="NCBI Taxonomy" id="1429867"/>
    <lineage>
        <taxon>Eukaryota</taxon>
        <taxon>Fungi</taxon>
        <taxon>Dikarya</taxon>
        <taxon>Ascomycota</taxon>
        <taxon>Pezizomycotina</taxon>
        <taxon>Eurotiomycetes</taxon>
        <taxon>Eurotiomycetidae</taxon>
        <taxon>Eurotiales</taxon>
        <taxon>Aspergillaceae</taxon>
        <taxon>Penicillium</taxon>
    </lineage>
</organism>
<keyword evidence="3" id="KW-1185">Reference proteome</keyword>
<dbReference type="EMBL" id="HG793137">
    <property type="protein sequence ID" value="CRL20492.1"/>
    <property type="molecule type" value="Genomic_DNA"/>
</dbReference>
<dbReference type="AlphaFoldDB" id="A0A0G4P2E6"/>
<name>A0A0G4P2E6_PENC3</name>
<sequence>MSHSSKANNAANAKQGAFNPSAPRGEPMTTKGHQLGRKINEADYHPEYHAQPFPSGAAPASNSYTPNPISSIPGQAHNPNVSEGEEDEVATYTSAANTLLGATSGDVNRGLGAPMQGQSINEIRHNGAHGRKKQPSGLEGIGSSMQEHGSGGGGQFADQRRLERE</sequence>